<gene>
    <name evidence="1" type="ORF">IMCC3088_2046</name>
</gene>
<dbReference type="EMBL" id="AEIG01000059">
    <property type="protein sequence ID" value="EGG29251.1"/>
    <property type="molecule type" value="Genomic_DNA"/>
</dbReference>
<protein>
    <submittedName>
        <fullName evidence="1">Uncharacterized protein</fullName>
    </submittedName>
</protein>
<keyword evidence="2" id="KW-1185">Reference proteome</keyword>
<name>F3L354_9GAMM</name>
<accession>F3L354</accession>
<dbReference type="AlphaFoldDB" id="F3L354"/>
<organism evidence="1 2">
    <name type="scientific">Aequoribacter fuscus</name>
    <dbReference type="NCBI Taxonomy" id="2518989"/>
    <lineage>
        <taxon>Bacteria</taxon>
        <taxon>Pseudomonadati</taxon>
        <taxon>Pseudomonadota</taxon>
        <taxon>Gammaproteobacteria</taxon>
        <taxon>Cellvibrionales</taxon>
        <taxon>Halieaceae</taxon>
        <taxon>Aequoribacter</taxon>
    </lineage>
</organism>
<evidence type="ECO:0000313" key="2">
    <source>
        <dbReference type="Proteomes" id="UP000005615"/>
    </source>
</evidence>
<comment type="caution">
    <text evidence="1">The sequence shown here is derived from an EMBL/GenBank/DDBJ whole genome shotgun (WGS) entry which is preliminary data.</text>
</comment>
<dbReference type="Proteomes" id="UP000005615">
    <property type="component" value="Unassembled WGS sequence"/>
</dbReference>
<evidence type="ECO:0000313" key="1">
    <source>
        <dbReference type="EMBL" id="EGG29251.1"/>
    </source>
</evidence>
<proteinExistence type="predicted"/>
<sequence>MSTNVARYGSPQDLAVRGGPGVFLLIQVEETLFDFAGISQLLFAHEF</sequence>
<reference evidence="1 2" key="1">
    <citation type="journal article" date="2011" name="J. Bacteriol.">
        <title>Genome sequence of strain IMCC3088, a proteorhodopsin-containing marine bacterium belonging to the OM60/NOR5 clade.</title>
        <authorList>
            <person name="Jang Y."/>
            <person name="Oh H.M."/>
            <person name="Kang I."/>
            <person name="Lee K."/>
            <person name="Yang S.J."/>
            <person name="Cho J.C."/>
        </authorList>
    </citation>
    <scope>NUCLEOTIDE SEQUENCE [LARGE SCALE GENOMIC DNA]</scope>
    <source>
        <strain evidence="1 2">IMCC3088</strain>
    </source>
</reference>